<dbReference type="PANTHER" id="PTHR47201">
    <property type="entry name" value="BNAC09G30780D PROTEIN"/>
    <property type="match status" value="1"/>
</dbReference>
<dbReference type="Proteomes" id="UP001189429">
    <property type="component" value="Unassembled WGS sequence"/>
</dbReference>
<dbReference type="PANTHER" id="PTHR47201:SF1">
    <property type="entry name" value="PROTEIN DWD HYPERSENSITIVE TO UV-B 1"/>
    <property type="match status" value="1"/>
</dbReference>
<dbReference type="EMBL" id="CAUYUJ010000950">
    <property type="protein sequence ID" value="CAK0793382.1"/>
    <property type="molecule type" value="Genomic_DNA"/>
</dbReference>
<keyword evidence="2" id="KW-1185">Reference proteome</keyword>
<dbReference type="SUPFAM" id="SSF101908">
    <property type="entry name" value="Putative isomerase YbhE"/>
    <property type="match status" value="1"/>
</dbReference>
<evidence type="ECO:0008006" key="3">
    <source>
        <dbReference type="Google" id="ProtNLM"/>
    </source>
</evidence>
<sequence>MCTFSPDDTLMLCSGVDTHLSQFEVASGRAFPERFPLRDPAHRDRYRRSAYMAGGGHFATAATEESHLSVLSVHGRPVASVDLRGLAFEEPWSSRDDGQMFVQSLRAHPEAPQRLAVLVSPQHSKRSCVVIADLDVPELRASL</sequence>
<dbReference type="InterPro" id="IPR046377">
    <property type="entry name" value="DHU1"/>
</dbReference>
<evidence type="ECO:0000313" key="2">
    <source>
        <dbReference type="Proteomes" id="UP001189429"/>
    </source>
</evidence>
<reference evidence="1" key="1">
    <citation type="submission" date="2023-10" db="EMBL/GenBank/DDBJ databases">
        <authorList>
            <person name="Chen Y."/>
            <person name="Shah S."/>
            <person name="Dougan E. K."/>
            <person name="Thang M."/>
            <person name="Chan C."/>
        </authorList>
    </citation>
    <scope>NUCLEOTIDE SEQUENCE [LARGE SCALE GENOMIC DNA]</scope>
</reference>
<proteinExistence type="predicted"/>
<accession>A0ABN9PMA3</accession>
<name>A0ABN9PMA3_9DINO</name>
<organism evidence="1 2">
    <name type="scientific">Prorocentrum cordatum</name>
    <dbReference type="NCBI Taxonomy" id="2364126"/>
    <lineage>
        <taxon>Eukaryota</taxon>
        <taxon>Sar</taxon>
        <taxon>Alveolata</taxon>
        <taxon>Dinophyceae</taxon>
        <taxon>Prorocentrales</taxon>
        <taxon>Prorocentraceae</taxon>
        <taxon>Prorocentrum</taxon>
    </lineage>
</organism>
<evidence type="ECO:0000313" key="1">
    <source>
        <dbReference type="EMBL" id="CAK0793382.1"/>
    </source>
</evidence>
<protein>
    <recommendedName>
        <fullName evidence="3">Coronin</fullName>
    </recommendedName>
</protein>
<gene>
    <name evidence="1" type="ORF">PCOR1329_LOCUS3696</name>
</gene>
<comment type="caution">
    <text evidence="1">The sequence shown here is derived from an EMBL/GenBank/DDBJ whole genome shotgun (WGS) entry which is preliminary data.</text>
</comment>